<sequence length="364" mass="41480">MQLKSYPKPKHPWLQKCLAQLTKIPHIQIDTTTVVEPRPPADALLTIVTPQQINLKYIVFIKSNVTLKTLDIVIEYLTFFQPKEHDDPSPLLVTDTLSDAVIQALIEQNIEFIDTTGNTYLNNSSFYILIKNSAVQSNKLSNSSITTSTLKVAYAILQDPTILKAHSKKLEEVAGVDLKTAKRSLQSLCKLNYLQRQKGNQYRIENYLKLIERWNMGYVENLRSELLIDTFSPILYHQFSEIFNEIIDLAKTDKFLIGGELGAALITNYLKPISAVIHIPKEQNYRLITAKLRLRPDPQGNISILKQFGSKNTSDNNYPNFVVDPLLIYAELALHPDERLKETANRLYHQYISDKQEIALDAVA</sequence>
<dbReference type="HOGENOM" id="CLU_065331_0_0_3"/>
<keyword evidence="1" id="KW-0614">Plasmid</keyword>
<dbReference type="Pfam" id="PF09952">
    <property type="entry name" value="AbiEi_2"/>
    <property type="match status" value="1"/>
</dbReference>
<gene>
    <name evidence="1" type="ORF">Cri9333_4897</name>
</gene>
<evidence type="ECO:0000313" key="2">
    <source>
        <dbReference type="Proteomes" id="UP000010472"/>
    </source>
</evidence>
<dbReference type="RefSeq" id="WP_015180039.1">
    <property type="nucleotide sequence ID" value="NC_019735.1"/>
</dbReference>
<accession>K9W783</accession>
<dbReference type="InterPro" id="IPR019238">
    <property type="entry name" value="AbiEi_2"/>
</dbReference>
<organism evidence="1 2">
    <name type="scientific">Crinalium epipsammum PCC 9333</name>
    <dbReference type="NCBI Taxonomy" id="1173022"/>
    <lineage>
        <taxon>Bacteria</taxon>
        <taxon>Bacillati</taxon>
        <taxon>Cyanobacteriota</taxon>
        <taxon>Cyanophyceae</taxon>
        <taxon>Gomontiellales</taxon>
        <taxon>Gomontiellaceae</taxon>
        <taxon>Crinalium</taxon>
    </lineage>
</organism>
<proteinExistence type="predicted"/>
<name>K9W783_9CYAN</name>
<dbReference type="OrthoDB" id="452812at2"/>
<dbReference type="Proteomes" id="UP000010472">
    <property type="component" value="Plasmid pCRI9333.04"/>
</dbReference>
<dbReference type="eggNOG" id="COG4861">
    <property type="taxonomic scope" value="Bacteria"/>
</dbReference>
<evidence type="ECO:0000313" key="1">
    <source>
        <dbReference type="EMBL" id="AFZ15659.1"/>
    </source>
</evidence>
<geneLocation type="plasmid" evidence="1 2">
    <name>pCRI9333.04</name>
</geneLocation>
<dbReference type="AlphaFoldDB" id="K9W783"/>
<keyword evidence="2" id="KW-1185">Reference proteome</keyword>
<dbReference type="PATRIC" id="fig|1173022.3.peg.5288"/>
<protein>
    <submittedName>
        <fullName evidence="1">Uncharacterized protein</fullName>
    </submittedName>
</protein>
<reference evidence="1 2" key="1">
    <citation type="submission" date="2012-06" db="EMBL/GenBank/DDBJ databases">
        <title>Finished plasmid 4 of genome of Crinalium epipsammum PCC 9333.</title>
        <authorList>
            <consortium name="US DOE Joint Genome Institute"/>
            <person name="Gugger M."/>
            <person name="Coursin T."/>
            <person name="Rippka R."/>
            <person name="Tandeau De Marsac N."/>
            <person name="Huntemann M."/>
            <person name="Wei C.-L."/>
            <person name="Han J."/>
            <person name="Detter J.C."/>
            <person name="Han C."/>
            <person name="Tapia R."/>
            <person name="Davenport K."/>
            <person name="Daligault H."/>
            <person name="Erkkila T."/>
            <person name="Gu W."/>
            <person name="Munk A.C.C."/>
            <person name="Teshima H."/>
            <person name="Xu Y."/>
            <person name="Chain P."/>
            <person name="Chen A."/>
            <person name="Krypides N."/>
            <person name="Mavromatis K."/>
            <person name="Markowitz V."/>
            <person name="Szeto E."/>
            <person name="Ivanova N."/>
            <person name="Mikhailova N."/>
            <person name="Ovchinnikova G."/>
            <person name="Pagani I."/>
            <person name="Pati A."/>
            <person name="Goodwin L."/>
            <person name="Peters L."/>
            <person name="Pitluck S."/>
            <person name="Woyke T."/>
            <person name="Kerfeld C."/>
        </authorList>
    </citation>
    <scope>NUCLEOTIDE SEQUENCE [LARGE SCALE GENOMIC DNA]</scope>
    <source>
        <strain evidence="1 2">PCC 9333</strain>
        <plasmid evidence="2">Plasmid pCRI9333.04</plasmid>
    </source>
</reference>
<dbReference type="EMBL" id="CP003624">
    <property type="protein sequence ID" value="AFZ15659.1"/>
    <property type="molecule type" value="Genomic_DNA"/>
</dbReference>
<dbReference type="KEGG" id="cep:Cri9333_4897"/>